<keyword evidence="3" id="KW-1185">Reference proteome</keyword>
<accession>A0ABQ4ND96</accession>
<evidence type="ECO:0000313" key="2">
    <source>
        <dbReference type="EMBL" id="GIQ66160.1"/>
    </source>
</evidence>
<organism evidence="2 3">
    <name type="scientific">Paenibacillus cisolokensis</name>
    <dbReference type="NCBI Taxonomy" id="1658519"/>
    <lineage>
        <taxon>Bacteria</taxon>
        <taxon>Bacillati</taxon>
        <taxon>Bacillota</taxon>
        <taxon>Bacilli</taxon>
        <taxon>Bacillales</taxon>
        <taxon>Paenibacillaceae</taxon>
        <taxon>Paenibacillus</taxon>
    </lineage>
</organism>
<sequence>MEEKLKRYFELKKLAAEVNEELGKLRNELLDGHDGIAKRAYGDYILKINVQDRREYSDDKLQEAFPDPALWRLMSTHDAGKIAGLVKLAVVTEEQLRHTYRIRRVQTLTVQKL</sequence>
<dbReference type="Proteomes" id="UP000680304">
    <property type="component" value="Unassembled WGS sequence"/>
</dbReference>
<dbReference type="EMBL" id="BOVJ01000168">
    <property type="protein sequence ID" value="GIQ66160.1"/>
    <property type="molecule type" value="Genomic_DNA"/>
</dbReference>
<gene>
    <name evidence="2" type="ORF">PACILC2_47280</name>
</gene>
<comment type="caution">
    <text evidence="2">The sequence shown here is derived from an EMBL/GenBank/DDBJ whole genome shotgun (WGS) entry which is preliminary data.</text>
</comment>
<reference evidence="2 3" key="1">
    <citation type="submission" date="2021-04" db="EMBL/GenBank/DDBJ databases">
        <title>Draft genome sequence of Paenibacillus cisolokensis, LC2-13A.</title>
        <authorList>
            <person name="Uke A."/>
            <person name="Chhe C."/>
            <person name="Baramee S."/>
            <person name="Kosugi A."/>
        </authorList>
    </citation>
    <scope>NUCLEOTIDE SEQUENCE [LARGE SCALE GENOMIC DNA]</scope>
    <source>
        <strain evidence="2 3">LC2-13A</strain>
    </source>
</reference>
<evidence type="ECO:0000256" key="1">
    <source>
        <dbReference type="SAM" id="Coils"/>
    </source>
</evidence>
<keyword evidence="1" id="KW-0175">Coiled coil</keyword>
<dbReference type="RefSeq" id="WP_062493263.1">
    <property type="nucleotide sequence ID" value="NZ_BOVJ01000168.1"/>
</dbReference>
<name>A0ABQ4ND96_9BACL</name>
<evidence type="ECO:0000313" key="3">
    <source>
        <dbReference type="Proteomes" id="UP000680304"/>
    </source>
</evidence>
<feature type="coiled-coil region" evidence="1">
    <location>
        <begin position="1"/>
        <end position="28"/>
    </location>
</feature>
<protein>
    <submittedName>
        <fullName evidence="2">Uncharacterized protein</fullName>
    </submittedName>
</protein>
<proteinExistence type="predicted"/>